<evidence type="ECO:0000313" key="3">
    <source>
        <dbReference type="EMBL" id="MBR7800632.1"/>
    </source>
</evidence>
<dbReference type="Proteomes" id="UP000678545">
    <property type="component" value="Unassembled WGS sequence"/>
</dbReference>
<reference evidence="3" key="1">
    <citation type="submission" date="2021-04" db="EMBL/GenBank/DDBJ databases">
        <title>novel species isolated from subtropical streams in China.</title>
        <authorList>
            <person name="Lu H."/>
        </authorList>
    </citation>
    <scope>NUCLEOTIDE SEQUENCE</scope>
    <source>
        <strain evidence="3">FT137W</strain>
    </source>
</reference>
<evidence type="ECO:0000313" key="4">
    <source>
        <dbReference type="Proteomes" id="UP000678545"/>
    </source>
</evidence>
<feature type="transmembrane region" description="Helical" evidence="1">
    <location>
        <begin position="342"/>
        <end position="361"/>
    </location>
</feature>
<evidence type="ECO:0000256" key="1">
    <source>
        <dbReference type="SAM" id="Phobius"/>
    </source>
</evidence>
<dbReference type="PANTHER" id="PTHR43081:SF1">
    <property type="entry name" value="ADENYLATE CYCLASE, TERMINAL-DIFFERENTIATION SPECIFIC"/>
    <property type="match status" value="1"/>
</dbReference>
<comment type="caution">
    <text evidence="3">The sequence shown here is derived from an EMBL/GenBank/DDBJ whole genome shotgun (WGS) entry which is preliminary data.</text>
</comment>
<feature type="transmembrane region" description="Helical" evidence="1">
    <location>
        <begin position="317"/>
        <end position="335"/>
    </location>
</feature>
<dbReference type="AlphaFoldDB" id="A0A941E3Q7"/>
<dbReference type="GO" id="GO:0006171">
    <property type="term" value="P:cAMP biosynthetic process"/>
    <property type="evidence" value="ECO:0007669"/>
    <property type="project" value="TreeGrafter"/>
</dbReference>
<dbReference type="GO" id="GO:0004016">
    <property type="term" value="F:adenylate cyclase activity"/>
    <property type="evidence" value="ECO:0007669"/>
    <property type="project" value="UniProtKB-ARBA"/>
</dbReference>
<dbReference type="CDD" id="cd07302">
    <property type="entry name" value="CHD"/>
    <property type="match status" value="1"/>
</dbReference>
<dbReference type="SMART" id="SM01080">
    <property type="entry name" value="CHASE2"/>
    <property type="match status" value="1"/>
</dbReference>
<organism evidence="3 4">
    <name type="scientific">Undibacterium fentianense</name>
    <dbReference type="NCBI Taxonomy" id="2828728"/>
    <lineage>
        <taxon>Bacteria</taxon>
        <taxon>Pseudomonadati</taxon>
        <taxon>Pseudomonadota</taxon>
        <taxon>Betaproteobacteria</taxon>
        <taxon>Burkholderiales</taxon>
        <taxon>Oxalobacteraceae</taxon>
        <taxon>Undibacterium</taxon>
    </lineage>
</organism>
<dbReference type="EMBL" id="JAGSPJ010000004">
    <property type="protein sequence ID" value="MBR7800632.1"/>
    <property type="molecule type" value="Genomic_DNA"/>
</dbReference>
<keyword evidence="4" id="KW-1185">Reference proteome</keyword>
<keyword evidence="1" id="KW-0472">Membrane</keyword>
<dbReference type="RefSeq" id="WP_212675750.1">
    <property type="nucleotide sequence ID" value="NZ_JAGSPJ010000004.1"/>
</dbReference>
<dbReference type="InterPro" id="IPR050697">
    <property type="entry name" value="Adenylyl/Guanylyl_Cyclase_3/4"/>
</dbReference>
<feature type="domain" description="Guanylate cyclase" evidence="2">
    <location>
        <begin position="432"/>
        <end position="566"/>
    </location>
</feature>
<dbReference type="InterPro" id="IPR007890">
    <property type="entry name" value="CHASE2"/>
</dbReference>
<dbReference type="InterPro" id="IPR001054">
    <property type="entry name" value="A/G_cyclase"/>
</dbReference>
<dbReference type="Gene3D" id="3.30.70.1230">
    <property type="entry name" value="Nucleotide cyclase"/>
    <property type="match status" value="1"/>
</dbReference>
<evidence type="ECO:0000259" key="2">
    <source>
        <dbReference type="PROSITE" id="PS50125"/>
    </source>
</evidence>
<dbReference type="PANTHER" id="PTHR43081">
    <property type="entry name" value="ADENYLATE CYCLASE, TERMINAL-DIFFERENTIATION SPECIFIC-RELATED"/>
    <property type="match status" value="1"/>
</dbReference>
<sequence length="615" mass="69237">MKSTGRFIHLFSLLFLLIATVEISTFQFLASNDARLSDFLVRQHAKKLQADTDIVIINIDDASLARMHNQVGNWPWPRSVHAELLDGIARQAPRAIVFDLTFEQKDLYRPESDARFNESLHHLQQQGLPIFFPMIRRPIENDLDGDLLVEIAPLLGLTASSQRLANARAAFEPPRAIDQSLWQVGTINFRKDRDGVGRSYDLYTNVYGWLAPSLPAKVAEKLGYLVPKQDSILLSWRGERNPFRRISYVDLYEDFERQSSTRPSNELKDKILIIGTDASALHDIRVTPIDSLYSGLDILATSIDNLKNQRSMQTPPIWINLFACVLCIIAVYLSFLARINALYPGFVLTGISVIALVGSYIALSSLWLVHIVTPLALVWTYYFSLALRAYWLELRKRQKTEEMFSRFVNPHVVKELGKNEDWGQQGQSREITILFSDIRGFTTLCENRTPQEIVDVLNRYFTRQVAVVFKHNGAVDKFIGDCIMAFWGAPIDNPAHALNAVQAAMEMAEVLQEFKQELGVAGTLAGDFDVGIGIHSGPAVVGFIGSEERKEFTVIGDTVNLASRIEGLTKGVSRILVSRETMLLCEGQLHFQPLGSYKVKGREQEVELFAPISSH</sequence>
<protein>
    <submittedName>
        <fullName evidence="3">Adenylate/guanylate cyclase domain-containing protein</fullName>
    </submittedName>
</protein>
<feature type="transmembrane region" description="Helical" evidence="1">
    <location>
        <begin position="367"/>
        <end position="391"/>
    </location>
</feature>
<dbReference type="PROSITE" id="PS50125">
    <property type="entry name" value="GUANYLATE_CYCLASE_2"/>
    <property type="match status" value="1"/>
</dbReference>
<keyword evidence="1" id="KW-0812">Transmembrane</keyword>
<keyword evidence="1" id="KW-1133">Transmembrane helix</keyword>
<dbReference type="SUPFAM" id="SSF55073">
    <property type="entry name" value="Nucleotide cyclase"/>
    <property type="match status" value="1"/>
</dbReference>
<dbReference type="InterPro" id="IPR029787">
    <property type="entry name" value="Nucleotide_cyclase"/>
</dbReference>
<name>A0A941E3Q7_9BURK</name>
<dbReference type="GO" id="GO:0035556">
    <property type="term" value="P:intracellular signal transduction"/>
    <property type="evidence" value="ECO:0007669"/>
    <property type="project" value="InterPro"/>
</dbReference>
<dbReference type="Pfam" id="PF05226">
    <property type="entry name" value="CHASE2"/>
    <property type="match status" value="1"/>
</dbReference>
<proteinExistence type="predicted"/>
<accession>A0A941E3Q7</accession>
<gene>
    <name evidence="3" type="ORF">KDM90_11545</name>
</gene>
<dbReference type="Pfam" id="PF00211">
    <property type="entry name" value="Guanylate_cyc"/>
    <property type="match status" value="1"/>
</dbReference>
<dbReference type="SMART" id="SM00044">
    <property type="entry name" value="CYCc"/>
    <property type="match status" value="1"/>
</dbReference>